<reference evidence="3 4" key="1">
    <citation type="submission" date="2023-03" db="EMBL/GenBank/DDBJ databases">
        <title>Host association and intracellularity evolved multiple times independently in the Rickettsiales.</title>
        <authorList>
            <person name="Castelli M."/>
            <person name="Nardi T."/>
            <person name="Gammuto L."/>
            <person name="Bellinzona G."/>
            <person name="Sabaneyeva E."/>
            <person name="Potekhin A."/>
            <person name="Serra V."/>
            <person name="Petroni G."/>
            <person name="Sassera D."/>
        </authorList>
    </citation>
    <scope>NUCLEOTIDE SEQUENCE [LARGE SCALE GENOMIC DNA]</scope>
    <source>
        <strain evidence="3 4">Sr 2-6</strain>
    </source>
</reference>
<evidence type="ECO:0000256" key="2">
    <source>
        <dbReference type="RuleBase" id="RU362080"/>
    </source>
</evidence>
<accession>A0ABU5NEU6</accession>
<gene>
    <name evidence="3" type="ORF">Megvenef_01632</name>
</gene>
<dbReference type="EMBL" id="JARJFB010000202">
    <property type="protein sequence ID" value="MEA0971648.1"/>
    <property type="molecule type" value="Genomic_DNA"/>
</dbReference>
<comment type="caution">
    <text evidence="3">The sequence shown here is derived from an EMBL/GenBank/DDBJ whole genome shotgun (WGS) entry which is preliminary data.</text>
</comment>
<dbReference type="InterPro" id="IPR051405">
    <property type="entry name" value="phD/YefM_antitoxin"/>
</dbReference>
<organism evidence="3 4">
    <name type="scientific">Candidatus Megaera venefica</name>
    <dbReference type="NCBI Taxonomy" id="2055910"/>
    <lineage>
        <taxon>Bacteria</taxon>
        <taxon>Pseudomonadati</taxon>
        <taxon>Pseudomonadota</taxon>
        <taxon>Alphaproteobacteria</taxon>
        <taxon>Rickettsiales</taxon>
        <taxon>Rickettsiaceae</taxon>
        <taxon>Candidatus Megaera</taxon>
    </lineage>
</organism>
<evidence type="ECO:0000313" key="3">
    <source>
        <dbReference type="EMBL" id="MEA0971648.1"/>
    </source>
</evidence>
<proteinExistence type="inferred from homology"/>
<dbReference type="Gene3D" id="6.10.250.330">
    <property type="match status" value="1"/>
</dbReference>
<comment type="function">
    <text evidence="2">Antitoxin component of a type II toxin-antitoxin (TA) system.</text>
</comment>
<dbReference type="Gene3D" id="3.40.1620.10">
    <property type="entry name" value="YefM-like domain"/>
    <property type="match status" value="1"/>
</dbReference>
<protein>
    <recommendedName>
        <fullName evidence="2">Antitoxin</fullName>
    </recommendedName>
</protein>
<dbReference type="SUPFAM" id="SSF143120">
    <property type="entry name" value="YefM-like"/>
    <property type="match status" value="1"/>
</dbReference>
<dbReference type="PANTHER" id="PTHR33713:SF6">
    <property type="entry name" value="ANTITOXIN YEFM"/>
    <property type="match status" value="1"/>
</dbReference>
<evidence type="ECO:0000256" key="1">
    <source>
        <dbReference type="ARBA" id="ARBA00009981"/>
    </source>
</evidence>
<dbReference type="Proteomes" id="UP001291687">
    <property type="component" value="Unassembled WGS sequence"/>
</dbReference>
<dbReference type="InterPro" id="IPR006442">
    <property type="entry name" value="Antitoxin_Phd/YefM"/>
</dbReference>
<dbReference type="Pfam" id="PF02604">
    <property type="entry name" value="PhdYeFM_antitox"/>
    <property type="match status" value="1"/>
</dbReference>
<dbReference type="RefSeq" id="WP_322777563.1">
    <property type="nucleotide sequence ID" value="NZ_JARJFB010000202.1"/>
</dbReference>
<comment type="similarity">
    <text evidence="1 2">Belongs to the phD/YefM antitoxin family.</text>
</comment>
<keyword evidence="4" id="KW-1185">Reference proteome</keyword>
<name>A0ABU5NEU6_9RICK</name>
<evidence type="ECO:0000313" key="4">
    <source>
        <dbReference type="Proteomes" id="UP001291687"/>
    </source>
</evidence>
<dbReference type="PANTHER" id="PTHR33713">
    <property type="entry name" value="ANTITOXIN YAFN-RELATED"/>
    <property type="match status" value="1"/>
</dbReference>
<dbReference type="InterPro" id="IPR036165">
    <property type="entry name" value="YefM-like_sf"/>
</dbReference>
<sequence length="82" mass="9315">MEAISYTKARNQLSGLMEHVCQDHYPVIITRQKQPSVVVMSLEDYNALTETAYLLQSPKNAARLNEAVADFTNDLNFKKVKI</sequence>
<dbReference type="NCBIfam" id="TIGR01552">
    <property type="entry name" value="phd_fam"/>
    <property type="match status" value="1"/>
</dbReference>